<keyword evidence="1" id="KW-0472">Membrane</keyword>
<reference evidence="2 3" key="1">
    <citation type="submission" date="2020-08" db="EMBL/GenBank/DDBJ databases">
        <title>Genomic Encyclopedia of Type Strains, Phase IV (KMG-IV): sequencing the most valuable type-strain genomes for metagenomic binning, comparative biology and taxonomic classification.</title>
        <authorList>
            <person name="Goeker M."/>
        </authorList>
    </citation>
    <scope>NUCLEOTIDE SEQUENCE [LARGE SCALE GENOMIC DNA]</scope>
    <source>
        <strain evidence="2 3">DSM 101064</strain>
    </source>
</reference>
<comment type="caution">
    <text evidence="2">The sequence shown here is derived from an EMBL/GenBank/DDBJ whole genome shotgun (WGS) entry which is preliminary data.</text>
</comment>
<evidence type="ECO:0000313" key="2">
    <source>
        <dbReference type="EMBL" id="MBB5722753.1"/>
    </source>
</evidence>
<organism evidence="2 3">
    <name type="scientific">Yoonia ponticola</name>
    <dbReference type="NCBI Taxonomy" id="1524255"/>
    <lineage>
        <taxon>Bacteria</taxon>
        <taxon>Pseudomonadati</taxon>
        <taxon>Pseudomonadota</taxon>
        <taxon>Alphaproteobacteria</taxon>
        <taxon>Rhodobacterales</taxon>
        <taxon>Paracoccaceae</taxon>
        <taxon>Yoonia</taxon>
    </lineage>
</organism>
<dbReference type="AlphaFoldDB" id="A0A7W9EYF4"/>
<keyword evidence="3" id="KW-1185">Reference proteome</keyword>
<evidence type="ECO:0000256" key="1">
    <source>
        <dbReference type="SAM" id="Phobius"/>
    </source>
</evidence>
<dbReference type="EMBL" id="JACIJM010000006">
    <property type="protein sequence ID" value="MBB5722753.1"/>
    <property type="molecule type" value="Genomic_DNA"/>
</dbReference>
<dbReference type="RefSeq" id="WP_183529312.1">
    <property type="nucleotide sequence ID" value="NZ_JACIJM010000006.1"/>
</dbReference>
<proteinExistence type="predicted"/>
<name>A0A7W9EYF4_9RHOB</name>
<dbReference type="Proteomes" id="UP000535415">
    <property type="component" value="Unassembled WGS sequence"/>
</dbReference>
<accession>A0A7W9EYF4</accession>
<keyword evidence="1" id="KW-1133">Transmembrane helix</keyword>
<gene>
    <name evidence="2" type="ORF">FHS72_002383</name>
</gene>
<dbReference type="Pfam" id="PF20082">
    <property type="entry name" value="DUF6476"/>
    <property type="match status" value="1"/>
</dbReference>
<sequence length="98" mass="10980">MDDIPEALPPHLTYLKRLVTVLTVVMIAGFILMITTLVIRLNRDPLPLPERITLPEGTSAYSFTQGQDWFGVVTTDNQILVYDRATNALIQKIDVTVP</sequence>
<protein>
    <submittedName>
        <fullName evidence="2">Uncharacterized protein</fullName>
    </submittedName>
</protein>
<evidence type="ECO:0000313" key="3">
    <source>
        <dbReference type="Proteomes" id="UP000535415"/>
    </source>
</evidence>
<dbReference type="InterPro" id="IPR045519">
    <property type="entry name" value="DUF6476"/>
</dbReference>
<keyword evidence="1" id="KW-0812">Transmembrane</keyword>
<feature type="transmembrane region" description="Helical" evidence="1">
    <location>
        <begin position="18"/>
        <end position="41"/>
    </location>
</feature>